<feature type="compositionally biased region" description="Polar residues" evidence="6">
    <location>
        <begin position="662"/>
        <end position="680"/>
    </location>
</feature>
<dbReference type="CDD" id="cd15517">
    <property type="entry name" value="PHD_TCF19_like"/>
    <property type="match status" value="1"/>
</dbReference>
<keyword evidence="2 4" id="KW-0863">Zinc-finger</keyword>
<evidence type="ECO:0000256" key="5">
    <source>
        <dbReference type="SAM" id="Coils"/>
    </source>
</evidence>
<dbReference type="InterPro" id="IPR013083">
    <property type="entry name" value="Znf_RING/FYVE/PHD"/>
</dbReference>
<feature type="domain" description="PHD-type" evidence="7">
    <location>
        <begin position="18"/>
        <end position="67"/>
    </location>
</feature>
<evidence type="ECO:0000313" key="8">
    <source>
        <dbReference type="EnsemblMetazoa" id="AALFPA23_024868.P37057"/>
    </source>
</evidence>
<feature type="coiled-coil region" evidence="5">
    <location>
        <begin position="80"/>
        <end position="125"/>
    </location>
</feature>
<feature type="region of interest" description="Disordered" evidence="6">
    <location>
        <begin position="1"/>
        <end position="21"/>
    </location>
</feature>
<evidence type="ECO:0000256" key="6">
    <source>
        <dbReference type="SAM" id="MobiDB-lite"/>
    </source>
</evidence>
<feature type="region of interest" description="Disordered" evidence="6">
    <location>
        <begin position="200"/>
        <end position="264"/>
    </location>
</feature>
<evidence type="ECO:0000256" key="4">
    <source>
        <dbReference type="PROSITE-ProRule" id="PRU00146"/>
    </source>
</evidence>
<dbReference type="PROSITE" id="PS50016">
    <property type="entry name" value="ZF_PHD_2"/>
    <property type="match status" value="1"/>
</dbReference>
<dbReference type="InterPro" id="IPR019786">
    <property type="entry name" value="Zinc_finger_PHD-type_CS"/>
</dbReference>
<evidence type="ECO:0000259" key="7">
    <source>
        <dbReference type="PROSITE" id="PS50016"/>
    </source>
</evidence>
<reference evidence="9" key="1">
    <citation type="journal article" date="2015" name="Proc. Natl. Acad. Sci. U.S.A.">
        <title>Genome sequence of the Asian Tiger mosquito, Aedes albopictus, reveals insights into its biology, genetics, and evolution.</title>
        <authorList>
            <person name="Chen X.G."/>
            <person name="Jiang X."/>
            <person name="Gu J."/>
            <person name="Xu M."/>
            <person name="Wu Y."/>
            <person name="Deng Y."/>
            <person name="Zhang C."/>
            <person name="Bonizzoni M."/>
            <person name="Dermauw W."/>
            <person name="Vontas J."/>
            <person name="Armbruster P."/>
            <person name="Huang X."/>
            <person name="Yang Y."/>
            <person name="Zhang H."/>
            <person name="He W."/>
            <person name="Peng H."/>
            <person name="Liu Y."/>
            <person name="Wu K."/>
            <person name="Chen J."/>
            <person name="Lirakis M."/>
            <person name="Topalis P."/>
            <person name="Van Leeuwen T."/>
            <person name="Hall A.B."/>
            <person name="Jiang X."/>
            <person name="Thorpe C."/>
            <person name="Mueller R.L."/>
            <person name="Sun C."/>
            <person name="Waterhouse R.M."/>
            <person name="Yan G."/>
            <person name="Tu Z.J."/>
            <person name="Fang X."/>
            <person name="James A.A."/>
        </authorList>
    </citation>
    <scope>NUCLEOTIDE SEQUENCE [LARGE SCALE GENOMIC DNA]</scope>
    <source>
        <strain evidence="9">Foshan</strain>
    </source>
</reference>
<evidence type="ECO:0000256" key="1">
    <source>
        <dbReference type="ARBA" id="ARBA00022723"/>
    </source>
</evidence>
<dbReference type="RefSeq" id="XP_062703789.1">
    <property type="nucleotide sequence ID" value="XM_062847805.1"/>
</dbReference>
<dbReference type="SUPFAM" id="SSF57903">
    <property type="entry name" value="FYVE/PHD zinc finger"/>
    <property type="match status" value="1"/>
</dbReference>
<protein>
    <recommendedName>
        <fullName evidence="7">PHD-type domain-containing protein</fullName>
    </recommendedName>
</protein>
<reference evidence="8" key="2">
    <citation type="submission" date="2025-05" db="UniProtKB">
        <authorList>
            <consortium name="EnsemblMetazoa"/>
        </authorList>
    </citation>
    <scope>IDENTIFICATION</scope>
    <source>
        <strain evidence="8">Foshan</strain>
    </source>
</reference>
<dbReference type="InterPro" id="IPR001965">
    <property type="entry name" value="Znf_PHD"/>
</dbReference>
<name>A0ABM2A694_AEDAL</name>
<feature type="compositionally biased region" description="Basic and acidic residues" evidence="6">
    <location>
        <begin position="147"/>
        <end position="160"/>
    </location>
</feature>
<evidence type="ECO:0000256" key="3">
    <source>
        <dbReference type="ARBA" id="ARBA00022833"/>
    </source>
</evidence>
<dbReference type="InterPro" id="IPR011011">
    <property type="entry name" value="Znf_FYVE_PHD"/>
</dbReference>
<dbReference type="Pfam" id="PF03564">
    <property type="entry name" value="DUF1759"/>
    <property type="match status" value="2"/>
</dbReference>
<dbReference type="EnsemblMetazoa" id="AALFPA23_024868.R37057">
    <property type="protein sequence ID" value="AALFPA23_024868.P37057"/>
    <property type="gene ID" value="AALFPA23_024868"/>
</dbReference>
<dbReference type="PANTHER" id="PTHR47331:SF1">
    <property type="entry name" value="GAG-LIKE PROTEIN"/>
    <property type="match status" value="1"/>
</dbReference>
<dbReference type="GeneID" id="115256749"/>
<accession>A0ABM2A694</accession>
<dbReference type="CDD" id="cd22249">
    <property type="entry name" value="UDM1_RNF168_RNF169-like"/>
    <property type="match status" value="1"/>
</dbReference>
<keyword evidence="9" id="KW-1185">Reference proteome</keyword>
<dbReference type="Proteomes" id="UP000069940">
    <property type="component" value="Unassembled WGS sequence"/>
</dbReference>
<dbReference type="InterPro" id="IPR005312">
    <property type="entry name" value="DUF1759"/>
</dbReference>
<sequence length="996" mass="110916">MASADNGAPKEPVENEKQGSCAHCNRPDSYDNYVQCDRCHAWWHYLCAGVNDSVADRSFTCEACSPVSVSSRASSSSSRVAAMQIRLREMEEQFKKARQELENERQAFEKERKLLQQEKVNDRRDDQRTAEWVEAHGGYGTSAKGQTADREAAAATDPHRQGNVQDVTSLNPAAISSAMQAAINAAVQAAVQAAFQTANPTRIHQQPSGSEAPPRYTGAVPKSKPKDLSSTRIGNDEVGSLQKGKQDTPLPPEKPSGKSLKNQTLTSNYDQWIQEITKRFGNTNLGHPTAPEMPSVGTVPLQPGQPAKSIQISTSEWNKVTNDVPKLDATLGTGPNFNNLNLPTQANVYPVSVNALGSLGTPSYIPTPSQLAARQVMPRDLPSFNGDPADWPMFISSFVNTTLACGYTSAENLARLQRSLKGDAYEAVRSRLLLPDTVPQVLNTLQLLYGRPELLINALLQKVRSVPAPKAEKLETLIEFGMAVQSLCDHLEAAGQHTHLSNPTLLMELVEKLPAHTKMEWASFLQRCPEVNLQSFGVFMSSIVISATKVTGYAAGLKPSTSDKYKGKPKGFINAHDGNGEEKVQEDRVCCVCDESGHRVTECELFRSFSVDGRWKCVQSNGLCRNCLNAHGRRSCRYSRCCGVGGCEFRHHPLLHSDRSTRTSYDGTPKGTASNNTHRPAKQSTLFRIVPVTLYGPKTSVKTYAFLDDGSSFTLVEEELILVKEVNTAQKMSDMKTSVHLRGQVKAKITRIRKAIEEANATNAQYDSAQLKMFSHNLENHYKEFLNIHHHVVAVCPPERIDEQDQVYLVFETQFNETYVLLERAIQASRDRSVVQPQVQTNESPRIIVQQQPLKAPIPTFDGKPENWPRFKTMFSDVMRSSTDSDCIKLYHLERSLVGAAAGIIDARTLNNNNYAHAWEILEDRFENKRVIVDIHIQGLLSLRRLNRENQKELRELIDEVTRHVDGHKTPNGGMYEQMRIQLMWYPAANYHNSLP</sequence>
<feature type="region of interest" description="Disordered" evidence="6">
    <location>
        <begin position="659"/>
        <end position="680"/>
    </location>
</feature>
<evidence type="ECO:0000256" key="2">
    <source>
        <dbReference type="ARBA" id="ARBA00022771"/>
    </source>
</evidence>
<keyword evidence="5" id="KW-0175">Coiled coil</keyword>
<organism evidence="8 9">
    <name type="scientific">Aedes albopictus</name>
    <name type="common">Asian tiger mosquito</name>
    <name type="synonym">Stegomyia albopicta</name>
    <dbReference type="NCBI Taxonomy" id="7160"/>
    <lineage>
        <taxon>Eukaryota</taxon>
        <taxon>Metazoa</taxon>
        <taxon>Ecdysozoa</taxon>
        <taxon>Arthropoda</taxon>
        <taxon>Hexapoda</taxon>
        <taxon>Insecta</taxon>
        <taxon>Pterygota</taxon>
        <taxon>Neoptera</taxon>
        <taxon>Endopterygota</taxon>
        <taxon>Diptera</taxon>
        <taxon>Nematocera</taxon>
        <taxon>Culicoidea</taxon>
        <taxon>Culicidae</taxon>
        <taxon>Culicinae</taxon>
        <taxon>Aedini</taxon>
        <taxon>Aedes</taxon>
        <taxon>Stegomyia</taxon>
    </lineage>
</organism>
<dbReference type="SMART" id="SM00249">
    <property type="entry name" value="PHD"/>
    <property type="match status" value="1"/>
</dbReference>
<dbReference type="InterPro" id="IPR019787">
    <property type="entry name" value="Znf_PHD-finger"/>
</dbReference>
<dbReference type="PROSITE" id="PS01359">
    <property type="entry name" value="ZF_PHD_1"/>
    <property type="match status" value="1"/>
</dbReference>
<feature type="region of interest" description="Disordered" evidence="6">
    <location>
        <begin position="136"/>
        <end position="165"/>
    </location>
</feature>
<evidence type="ECO:0000313" key="9">
    <source>
        <dbReference type="Proteomes" id="UP000069940"/>
    </source>
</evidence>
<dbReference type="Gene3D" id="3.30.40.10">
    <property type="entry name" value="Zinc/RING finger domain, C3HC4 (zinc finger)"/>
    <property type="match status" value="1"/>
</dbReference>
<proteinExistence type="predicted"/>
<keyword evidence="1" id="KW-0479">Metal-binding</keyword>
<dbReference type="PANTHER" id="PTHR47331">
    <property type="entry name" value="PHD-TYPE DOMAIN-CONTAINING PROTEIN"/>
    <property type="match status" value="1"/>
</dbReference>
<keyword evidence="3" id="KW-0862">Zinc</keyword>
<feature type="compositionally biased region" description="Polar residues" evidence="6">
    <location>
        <begin position="200"/>
        <end position="209"/>
    </location>
</feature>